<accession>A0A068S4J3</accession>
<dbReference type="OrthoDB" id="10251809at2759"/>
<dbReference type="Pfam" id="PF24681">
    <property type="entry name" value="Kelch_KLHDC2_KLHL20_DRC7"/>
    <property type="match status" value="2"/>
</dbReference>
<feature type="compositionally biased region" description="Low complexity" evidence="3">
    <location>
        <begin position="137"/>
        <end position="163"/>
    </location>
</feature>
<feature type="region of interest" description="Disordered" evidence="3">
    <location>
        <begin position="121"/>
        <end position="168"/>
    </location>
</feature>
<proteinExistence type="predicted"/>
<feature type="region of interest" description="Disordered" evidence="3">
    <location>
        <begin position="1"/>
        <end position="60"/>
    </location>
</feature>
<gene>
    <name evidence="4" type="ORF">LCOR_07228.1</name>
</gene>
<dbReference type="InterPro" id="IPR015915">
    <property type="entry name" value="Kelch-typ_b-propeller"/>
</dbReference>
<dbReference type="Proteomes" id="UP000027586">
    <property type="component" value="Unassembled WGS sequence"/>
</dbReference>
<keyword evidence="2" id="KW-0677">Repeat</keyword>
<keyword evidence="1" id="KW-0880">Kelch repeat</keyword>
<dbReference type="Gene3D" id="2.120.10.80">
    <property type="entry name" value="Kelch-type beta propeller"/>
    <property type="match status" value="2"/>
</dbReference>
<dbReference type="VEuPathDB" id="FungiDB:LCOR_07228.1"/>
<dbReference type="STRING" id="1263082.A0A068S4J3"/>
<dbReference type="PANTHER" id="PTHR46093:SF18">
    <property type="entry name" value="FIBRONECTIN TYPE-III DOMAIN-CONTAINING PROTEIN"/>
    <property type="match status" value="1"/>
</dbReference>
<evidence type="ECO:0000256" key="1">
    <source>
        <dbReference type="ARBA" id="ARBA00022441"/>
    </source>
</evidence>
<sequence>MPVGGDYESLRKDLSSKAPSPSTLLDNGSKTSLISRVRRSLSTASSPNNSNHQKQHPIQGTIRRQLSSTLAGPSSSRLADSIISSSTNTTSMVHEPFQQQDEKSLSKATSLETLLKQQDHYHNVTTHTSKRSPPVSPTKMAKSSSSSSSSTRSSSRPQSPAQRPIDEEHHGTLYIPSMAFSNRWKRQSNKSQRLKNMVVSNQVSVMWAPAPAMYWSQPTVHGVVPKPVRAHTSVAVNDLMYVFGGSGNNGCSHILYALEMDTFKWIKPRTSGERPPATRAHSIVAHHEKIYTFGGGDGSHYTNDLYVLDTKTMVWSKPDTLGPRPCPRRAHSSFIWRDTLYIFGGGDDAKALNDLHALNLDAMTWMSVDTKGQKPHPRGYHSGTLVMDKFTVFGGSDGNICFDDVHILNLETSTWTWIDAHVASGLNTLPKRLSHAAVGVGSYIFITGGHDGTRYCSDLILFNLATMTWETRKVYGQDPSSRGYHTAVLHDSRLFLYGGYDGKKFYNEIAILDLSASAYLPQITKFTIDVP</sequence>
<name>A0A068S4J3_9FUNG</name>
<dbReference type="AlphaFoldDB" id="A0A068S4J3"/>
<evidence type="ECO:0000313" key="4">
    <source>
        <dbReference type="EMBL" id="CDH56146.1"/>
    </source>
</evidence>
<dbReference type="SUPFAM" id="SSF117281">
    <property type="entry name" value="Kelch motif"/>
    <property type="match status" value="2"/>
</dbReference>
<reference evidence="4" key="1">
    <citation type="submission" date="2013-08" db="EMBL/GenBank/DDBJ databases">
        <title>Gene expansion shapes genome architecture in the human pathogen Lichtheimia corymbifera: an evolutionary genomics analysis in the ancient terrestrial Mucorales (Mucoromycotina).</title>
        <authorList>
            <person name="Schwartze V.U."/>
            <person name="Winter S."/>
            <person name="Shelest E."/>
            <person name="Marcet-Houben M."/>
            <person name="Horn F."/>
            <person name="Wehner S."/>
            <person name="Hoffmann K."/>
            <person name="Riege K."/>
            <person name="Sammeth M."/>
            <person name="Nowrousian M."/>
            <person name="Valiante V."/>
            <person name="Linde J."/>
            <person name="Jacobsen I.D."/>
            <person name="Marz M."/>
            <person name="Brakhage A.A."/>
            <person name="Gabaldon T."/>
            <person name="Bocker S."/>
            <person name="Voigt K."/>
        </authorList>
    </citation>
    <scope>NUCLEOTIDE SEQUENCE [LARGE SCALE GENOMIC DNA]</scope>
    <source>
        <strain evidence="4">FSU 9682</strain>
    </source>
</reference>
<keyword evidence="5" id="KW-1185">Reference proteome</keyword>
<feature type="compositionally biased region" description="Polar residues" evidence="3">
    <location>
        <begin position="17"/>
        <end position="60"/>
    </location>
</feature>
<evidence type="ECO:0000256" key="3">
    <source>
        <dbReference type="SAM" id="MobiDB-lite"/>
    </source>
</evidence>
<dbReference type="PANTHER" id="PTHR46093">
    <property type="entry name" value="ACYL-COA-BINDING DOMAIN-CONTAINING PROTEIN 5"/>
    <property type="match status" value="1"/>
</dbReference>
<comment type="caution">
    <text evidence="4">The sequence shown here is derived from an EMBL/GenBank/DDBJ whole genome shotgun (WGS) entry which is preliminary data.</text>
</comment>
<evidence type="ECO:0000256" key="2">
    <source>
        <dbReference type="ARBA" id="ARBA00022737"/>
    </source>
</evidence>
<organism evidence="4 5">
    <name type="scientific">Lichtheimia corymbifera JMRC:FSU:9682</name>
    <dbReference type="NCBI Taxonomy" id="1263082"/>
    <lineage>
        <taxon>Eukaryota</taxon>
        <taxon>Fungi</taxon>
        <taxon>Fungi incertae sedis</taxon>
        <taxon>Mucoromycota</taxon>
        <taxon>Mucoromycotina</taxon>
        <taxon>Mucoromycetes</taxon>
        <taxon>Mucorales</taxon>
        <taxon>Lichtheimiaceae</taxon>
        <taxon>Lichtheimia</taxon>
    </lineage>
</organism>
<protein>
    <submittedName>
        <fullName evidence="4">Galactose oxidase</fullName>
    </submittedName>
</protein>
<evidence type="ECO:0000313" key="5">
    <source>
        <dbReference type="Proteomes" id="UP000027586"/>
    </source>
</evidence>
<dbReference type="EMBL" id="CBTN010000035">
    <property type="protein sequence ID" value="CDH56146.1"/>
    <property type="molecule type" value="Genomic_DNA"/>
</dbReference>